<evidence type="ECO:0000313" key="2">
    <source>
        <dbReference type="Proteomes" id="UP001176961"/>
    </source>
</evidence>
<comment type="caution">
    <text evidence="1">The sequence shown here is derived from an EMBL/GenBank/DDBJ whole genome shotgun (WGS) entry which is preliminary data.</text>
</comment>
<accession>A0AA36GNF6</accession>
<reference evidence="1" key="1">
    <citation type="submission" date="2023-07" db="EMBL/GenBank/DDBJ databases">
        <authorList>
            <consortium name="CYATHOMIX"/>
        </authorList>
    </citation>
    <scope>NUCLEOTIDE SEQUENCE</scope>
    <source>
        <strain evidence="1">N/A</strain>
    </source>
</reference>
<name>A0AA36GNF6_CYLNA</name>
<proteinExistence type="predicted"/>
<protein>
    <submittedName>
        <fullName evidence="1">Uncharacterized protein</fullName>
    </submittedName>
</protein>
<gene>
    <name evidence="1" type="ORF">CYNAS_LOCUS7212</name>
</gene>
<dbReference type="AlphaFoldDB" id="A0AA36GNF6"/>
<sequence length="74" mass="8119">MAMTSALPLNDENTHCACCYCSGFHGQLSESGRMNGQLHGFAHYIAKGLRTAVMESALNVERVTYVDAWLVPNE</sequence>
<dbReference type="EMBL" id="CATQJL010000112">
    <property type="protein sequence ID" value="CAJ0595229.1"/>
    <property type="molecule type" value="Genomic_DNA"/>
</dbReference>
<organism evidence="1 2">
    <name type="scientific">Cylicocyclus nassatus</name>
    <name type="common">Nematode worm</name>
    <dbReference type="NCBI Taxonomy" id="53992"/>
    <lineage>
        <taxon>Eukaryota</taxon>
        <taxon>Metazoa</taxon>
        <taxon>Ecdysozoa</taxon>
        <taxon>Nematoda</taxon>
        <taxon>Chromadorea</taxon>
        <taxon>Rhabditida</taxon>
        <taxon>Rhabditina</taxon>
        <taxon>Rhabditomorpha</taxon>
        <taxon>Strongyloidea</taxon>
        <taxon>Strongylidae</taxon>
        <taxon>Cylicocyclus</taxon>
    </lineage>
</organism>
<keyword evidence="2" id="KW-1185">Reference proteome</keyword>
<evidence type="ECO:0000313" key="1">
    <source>
        <dbReference type="EMBL" id="CAJ0595229.1"/>
    </source>
</evidence>
<dbReference type="Proteomes" id="UP001176961">
    <property type="component" value="Unassembled WGS sequence"/>
</dbReference>